<accession>A0AA37WW18</accession>
<organism evidence="2 3">
    <name type="scientific">Paraferrimonas haliotis</name>
    <dbReference type="NCBI Taxonomy" id="2013866"/>
    <lineage>
        <taxon>Bacteria</taxon>
        <taxon>Pseudomonadati</taxon>
        <taxon>Pseudomonadota</taxon>
        <taxon>Gammaproteobacteria</taxon>
        <taxon>Alteromonadales</taxon>
        <taxon>Ferrimonadaceae</taxon>
        <taxon>Paraferrimonas</taxon>
    </lineage>
</organism>
<comment type="caution">
    <text evidence="2">The sequence shown here is derived from an EMBL/GenBank/DDBJ whole genome shotgun (WGS) entry which is preliminary data.</text>
</comment>
<keyword evidence="1" id="KW-1133">Transmembrane helix</keyword>
<evidence type="ECO:0000256" key="1">
    <source>
        <dbReference type="SAM" id="Phobius"/>
    </source>
</evidence>
<reference evidence="2 3" key="1">
    <citation type="journal article" date="2014" name="Int. J. Syst. Evol. Microbiol.">
        <title>Complete genome sequence of Corynebacterium casei LMG S-19264T (=DSM 44701T), isolated from a smear-ripened cheese.</title>
        <authorList>
            <consortium name="US DOE Joint Genome Institute (JGI-PGF)"/>
            <person name="Walter F."/>
            <person name="Albersmeier A."/>
            <person name="Kalinowski J."/>
            <person name="Ruckert C."/>
        </authorList>
    </citation>
    <scope>NUCLEOTIDE SEQUENCE [LARGE SCALE GENOMIC DNA]</scope>
    <source>
        <strain evidence="2 3">NBRC 112785</strain>
    </source>
</reference>
<dbReference type="RefSeq" id="WP_158220689.1">
    <property type="nucleotide sequence ID" value="NZ_BSPO01000002.1"/>
</dbReference>
<feature type="transmembrane region" description="Helical" evidence="1">
    <location>
        <begin position="28"/>
        <end position="49"/>
    </location>
</feature>
<protein>
    <submittedName>
        <fullName evidence="2">Uncharacterized protein</fullName>
    </submittedName>
</protein>
<dbReference type="AlphaFoldDB" id="A0AA37WW18"/>
<dbReference type="EMBL" id="BSPO01000002">
    <property type="protein sequence ID" value="GLS82817.1"/>
    <property type="molecule type" value="Genomic_DNA"/>
</dbReference>
<evidence type="ECO:0000313" key="3">
    <source>
        <dbReference type="Proteomes" id="UP001157439"/>
    </source>
</evidence>
<sequence>MKKLLTLVAITTPGIAMAHEGHGAFGHYHFHASDFLIMAAVGLAIGLGWKLLKK</sequence>
<dbReference type="Proteomes" id="UP001157439">
    <property type="component" value="Unassembled WGS sequence"/>
</dbReference>
<evidence type="ECO:0000313" key="2">
    <source>
        <dbReference type="EMBL" id="GLS82817.1"/>
    </source>
</evidence>
<keyword evidence="1" id="KW-0812">Transmembrane</keyword>
<proteinExistence type="predicted"/>
<gene>
    <name evidence="2" type="ORF">GCM10007894_07940</name>
</gene>
<keyword evidence="1" id="KW-0472">Membrane</keyword>
<keyword evidence="3" id="KW-1185">Reference proteome</keyword>
<name>A0AA37WW18_9GAMM</name>